<sequence>MPVEIFVDNNFYDYSGVNPGEVIIYTTPSYVVEWLGDANPEALAKVSKLTFKGNSRLMDFIAQANLRESGSLLSTNIEVFSSVQCDLFPGVILHGEVELTVRRI</sequence>
<organism evidence="1 2">
    <name type="scientific">Candidatus Woesebacteria bacterium RBG_16_34_12</name>
    <dbReference type="NCBI Taxonomy" id="1802480"/>
    <lineage>
        <taxon>Bacteria</taxon>
        <taxon>Candidatus Woeseibacteriota</taxon>
    </lineage>
</organism>
<dbReference type="EMBL" id="MGFS01000016">
    <property type="protein sequence ID" value="OGM11481.1"/>
    <property type="molecule type" value="Genomic_DNA"/>
</dbReference>
<proteinExistence type="predicted"/>
<evidence type="ECO:0000313" key="1">
    <source>
        <dbReference type="EMBL" id="OGM11481.1"/>
    </source>
</evidence>
<gene>
    <name evidence="1" type="ORF">A2Z22_00325</name>
</gene>
<evidence type="ECO:0000313" key="2">
    <source>
        <dbReference type="Proteomes" id="UP000177053"/>
    </source>
</evidence>
<reference evidence="1 2" key="1">
    <citation type="journal article" date="2016" name="Nat. Commun.">
        <title>Thousands of microbial genomes shed light on interconnected biogeochemical processes in an aquifer system.</title>
        <authorList>
            <person name="Anantharaman K."/>
            <person name="Brown C.T."/>
            <person name="Hug L.A."/>
            <person name="Sharon I."/>
            <person name="Castelle C.J."/>
            <person name="Probst A.J."/>
            <person name="Thomas B.C."/>
            <person name="Singh A."/>
            <person name="Wilkins M.J."/>
            <person name="Karaoz U."/>
            <person name="Brodie E.L."/>
            <person name="Williams K.H."/>
            <person name="Hubbard S.S."/>
            <person name="Banfield J.F."/>
        </authorList>
    </citation>
    <scope>NUCLEOTIDE SEQUENCE [LARGE SCALE GENOMIC DNA]</scope>
</reference>
<accession>A0A1F7X8Z8</accession>
<dbReference type="Proteomes" id="UP000177053">
    <property type="component" value="Unassembled WGS sequence"/>
</dbReference>
<name>A0A1F7X8Z8_9BACT</name>
<dbReference type="AlphaFoldDB" id="A0A1F7X8Z8"/>
<comment type="caution">
    <text evidence="1">The sequence shown here is derived from an EMBL/GenBank/DDBJ whole genome shotgun (WGS) entry which is preliminary data.</text>
</comment>
<protein>
    <submittedName>
        <fullName evidence="1">Uncharacterized protein</fullName>
    </submittedName>
</protein>